<gene>
    <name evidence="3" type="ORF">TvY486_0004040</name>
</gene>
<sequence>MSAFTSAAHAVEKRTYEIAEEQRAMEAQLLFGKKDNATAEAIEELAAKMAPTGGRSGNRGFAMKPGDEIVALANDMMWLCNLVGSRGSTGCGVASTGVCACAYKGATATGKGGWHGMKAEGQGANPTQIETNNWPIEAGICEARGKGETKQSAEDISTHMIAALQTLRARLKPDKAATDNPTNTYCLGQAGNQGCSATSNQQEACVCYAKETAETTGGLPGWAPTAVEIAARMREAAQLERQIHSLREEAQRAADTDKRWRQHLETLRQSGATTSRDSKGKDTATSHQASRNTGNTQSEDHTTRTETTGDQSSQTDSKRECDRTHPNWDENTKTCANTATARTAFWAAAACVAQLTAVRPI</sequence>
<dbReference type="AlphaFoldDB" id="F9WVS2"/>
<dbReference type="Proteomes" id="UP000009027">
    <property type="component" value="Unassembled WGS sequence"/>
</dbReference>
<dbReference type="EMBL" id="CAEX01008126">
    <property type="protein sequence ID" value="CCD21682.1"/>
    <property type="molecule type" value="Genomic_DNA"/>
</dbReference>
<proteinExistence type="predicted"/>
<feature type="compositionally biased region" description="Basic and acidic residues" evidence="2">
    <location>
        <begin position="316"/>
        <end position="332"/>
    </location>
</feature>
<feature type="compositionally biased region" description="Polar residues" evidence="2">
    <location>
        <begin position="285"/>
        <end position="297"/>
    </location>
</feature>
<name>F9WVS2_TRYVY</name>
<accession>F9WVS2</accession>
<dbReference type="VEuPathDB" id="TriTrypDB:TvY486_0004040"/>
<keyword evidence="1" id="KW-0175">Coiled coil</keyword>
<evidence type="ECO:0000313" key="3">
    <source>
        <dbReference type="EMBL" id="CCD21682.1"/>
    </source>
</evidence>
<keyword evidence="4" id="KW-1185">Reference proteome</keyword>
<reference evidence="3 4" key="1">
    <citation type="journal article" date="2012" name="Proc. Natl. Acad. Sci. U.S.A.">
        <title>Antigenic diversity is generated by distinct evolutionary mechanisms in African trypanosome species.</title>
        <authorList>
            <person name="Jackson A.P."/>
            <person name="Berry A."/>
            <person name="Aslett M."/>
            <person name="Allison H.C."/>
            <person name="Burton P."/>
            <person name="Vavrova-Anderson J."/>
            <person name="Brown R."/>
            <person name="Browne H."/>
            <person name="Corton N."/>
            <person name="Hauser H."/>
            <person name="Gamble J."/>
            <person name="Gilderthorp R."/>
            <person name="Marcello L."/>
            <person name="McQuillan J."/>
            <person name="Otto T.D."/>
            <person name="Quail M.A."/>
            <person name="Sanders M.J."/>
            <person name="van Tonder A."/>
            <person name="Ginger M.L."/>
            <person name="Field M.C."/>
            <person name="Barry J.D."/>
            <person name="Hertz-Fowler C."/>
            <person name="Berriman M."/>
        </authorList>
    </citation>
    <scope>NUCLEOTIDE SEQUENCE</scope>
    <source>
        <strain evidence="3 4">Y486</strain>
    </source>
</reference>
<feature type="coiled-coil region" evidence="1">
    <location>
        <begin position="229"/>
        <end position="256"/>
    </location>
</feature>
<evidence type="ECO:0000256" key="2">
    <source>
        <dbReference type="SAM" id="MobiDB-lite"/>
    </source>
</evidence>
<organism evidence="3 4">
    <name type="scientific">Trypanosoma vivax (strain Y486)</name>
    <dbReference type="NCBI Taxonomy" id="1055687"/>
    <lineage>
        <taxon>Eukaryota</taxon>
        <taxon>Discoba</taxon>
        <taxon>Euglenozoa</taxon>
        <taxon>Kinetoplastea</taxon>
        <taxon>Metakinetoplastina</taxon>
        <taxon>Trypanosomatida</taxon>
        <taxon>Trypanosomatidae</taxon>
        <taxon>Trypanosoma</taxon>
        <taxon>Duttonella</taxon>
    </lineage>
</organism>
<feature type="compositionally biased region" description="Polar residues" evidence="2">
    <location>
        <begin position="305"/>
        <end position="315"/>
    </location>
</feature>
<evidence type="ECO:0000313" key="4">
    <source>
        <dbReference type="Proteomes" id="UP000009027"/>
    </source>
</evidence>
<feature type="region of interest" description="Disordered" evidence="2">
    <location>
        <begin position="266"/>
        <end position="332"/>
    </location>
</feature>
<protein>
    <submittedName>
        <fullName evidence="3">Uncharacterized protein</fullName>
    </submittedName>
</protein>
<evidence type="ECO:0000256" key="1">
    <source>
        <dbReference type="SAM" id="Coils"/>
    </source>
</evidence>